<proteinExistence type="predicted"/>
<feature type="region of interest" description="Disordered" evidence="1">
    <location>
        <begin position="339"/>
        <end position="362"/>
    </location>
</feature>
<evidence type="ECO:0000256" key="1">
    <source>
        <dbReference type="SAM" id="MobiDB-lite"/>
    </source>
</evidence>
<keyword evidence="2" id="KW-1133">Transmembrane helix</keyword>
<keyword evidence="2" id="KW-0472">Membrane</keyword>
<evidence type="ECO:0000313" key="5">
    <source>
        <dbReference type="Proteomes" id="UP000192596"/>
    </source>
</evidence>
<name>A0A1V8T1F9_9PEZI</name>
<keyword evidence="2" id="KW-0812">Transmembrane</keyword>
<protein>
    <recommendedName>
        <fullName evidence="6">Mid2 domain-containing protein</fullName>
    </recommendedName>
</protein>
<dbReference type="OrthoDB" id="5425848at2759"/>
<comment type="caution">
    <text evidence="4">The sequence shown here is derived from an EMBL/GenBank/DDBJ whole genome shotgun (WGS) entry which is preliminary data.</text>
</comment>
<feature type="transmembrane region" description="Helical" evidence="2">
    <location>
        <begin position="237"/>
        <end position="268"/>
    </location>
</feature>
<dbReference type="Proteomes" id="UP000192596">
    <property type="component" value="Unassembled WGS sequence"/>
</dbReference>
<keyword evidence="3" id="KW-0732">Signal</keyword>
<dbReference type="AlphaFoldDB" id="A0A1V8T1F9"/>
<evidence type="ECO:0000313" key="4">
    <source>
        <dbReference type="EMBL" id="OQO05101.1"/>
    </source>
</evidence>
<accession>A0A1V8T1F9</accession>
<dbReference type="EMBL" id="NAJO01000020">
    <property type="protein sequence ID" value="OQO05101.1"/>
    <property type="molecule type" value="Genomic_DNA"/>
</dbReference>
<feature type="chain" id="PRO_5012099359" description="Mid2 domain-containing protein" evidence="3">
    <location>
        <begin position="25"/>
        <end position="362"/>
    </location>
</feature>
<dbReference type="InParanoid" id="A0A1V8T1F9"/>
<evidence type="ECO:0000256" key="2">
    <source>
        <dbReference type="SAM" id="Phobius"/>
    </source>
</evidence>
<evidence type="ECO:0000256" key="3">
    <source>
        <dbReference type="SAM" id="SignalP"/>
    </source>
</evidence>
<reference evidence="5" key="1">
    <citation type="submission" date="2017-03" db="EMBL/GenBank/DDBJ databases">
        <title>Genomes of endolithic fungi from Antarctica.</title>
        <authorList>
            <person name="Coleine C."/>
            <person name="Masonjones S."/>
            <person name="Stajich J.E."/>
        </authorList>
    </citation>
    <scope>NUCLEOTIDE SEQUENCE [LARGE SCALE GENOMIC DNA]</scope>
    <source>
        <strain evidence="5">CCFEE 5527</strain>
    </source>
</reference>
<keyword evidence="5" id="KW-1185">Reference proteome</keyword>
<evidence type="ECO:0008006" key="6">
    <source>
        <dbReference type="Google" id="ProtNLM"/>
    </source>
</evidence>
<organism evidence="4 5">
    <name type="scientific">Cryoendolithus antarcticus</name>
    <dbReference type="NCBI Taxonomy" id="1507870"/>
    <lineage>
        <taxon>Eukaryota</taxon>
        <taxon>Fungi</taxon>
        <taxon>Dikarya</taxon>
        <taxon>Ascomycota</taxon>
        <taxon>Pezizomycotina</taxon>
        <taxon>Dothideomycetes</taxon>
        <taxon>Dothideomycetidae</taxon>
        <taxon>Cladosporiales</taxon>
        <taxon>Cladosporiaceae</taxon>
        <taxon>Cryoendolithus</taxon>
    </lineage>
</organism>
<gene>
    <name evidence="4" type="ORF">B0A48_08121</name>
</gene>
<feature type="signal peptide" evidence="3">
    <location>
        <begin position="1"/>
        <end position="24"/>
    </location>
</feature>
<dbReference type="PANTHER" id="PTHR16861:SF10">
    <property type="entry name" value="MID2 DOMAIN-CONTAINING PROTEIN"/>
    <property type="match status" value="1"/>
</dbReference>
<feature type="transmembrane region" description="Helical" evidence="2">
    <location>
        <begin position="319"/>
        <end position="335"/>
    </location>
</feature>
<dbReference type="STRING" id="1507870.A0A1V8T1F9"/>
<feature type="compositionally biased region" description="Low complexity" evidence="1">
    <location>
        <begin position="349"/>
        <end position="362"/>
    </location>
</feature>
<dbReference type="PANTHER" id="PTHR16861">
    <property type="entry name" value="GLYCOPROTEIN 38"/>
    <property type="match status" value="1"/>
</dbReference>
<sequence length="362" mass="38170">MLSLPPSLLSLLATLLLTPTLTLARPPLELGVPFAELFNRQVCNQQPCGWTGQLCCPLGACYTDLSNNQASCSSTLLGAVAQSTQAAGGYWQYYTTTYTQTDLATVTQTMSTYVGGAPATVAAAAPTGMACSYALGQQVCGQTCCASDQYCFDAGSSQCSAAAAAGSSGYYTSYYSTMYASTNSAGVPLRPTSSTLIIITETSAPTTTVPFLAPIATGANMTLTTAEASSSGLSGGAIAGIVIGVLLGLALLALLIFYCCLRGLWVTIFGRKRKERRTEVDVYERHSHHGSGAAAGRTWYGASKPSRVERRDEHKGRNGLAFAGALAGLWAILGLKRRSKKRDNEKYSEYSYSSDYYTSASE</sequence>